<protein>
    <submittedName>
        <fullName evidence="1">Uncharacterized protein</fullName>
    </submittedName>
</protein>
<sequence>MARRPSTPTTIMPKANLRPAAELYDNDIDIMLRELVLLTSNSQQTIHWLATYGLLQNSWACEQCPKALAMWLQRKDGAQFVDGYAWACPTCRTQKSIT</sequence>
<evidence type="ECO:0000313" key="1">
    <source>
        <dbReference type="EMBL" id="PAA84586.1"/>
    </source>
</evidence>
<dbReference type="EMBL" id="NIVC01000366">
    <property type="protein sequence ID" value="PAA84586.1"/>
    <property type="molecule type" value="Genomic_DNA"/>
</dbReference>
<comment type="caution">
    <text evidence="1">The sequence shown here is derived from an EMBL/GenBank/DDBJ whole genome shotgun (WGS) entry which is preliminary data.</text>
</comment>
<evidence type="ECO:0000313" key="2">
    <source>
        <dbReference type="Proteomes" id="UP000215902"/>
    </source>
</evidence>
<dbReference type="OrthoDB" id="6226069at2759"/>
<dbReference type="AlphaFoldDB" id="A0A267GF18"/>
<reference evidence="1 2" key="1">
    <citation type="submission" date="2017-06" db="EMBL/GenBank/DDBJ databases">
        <title>A platform for efficient transgenesis in Macrostomum lignano, a flatworm model organism for stem cell research.</title>
        <authorList>
            <person name="Berezikov E."/>
        </authorList>
    </citation>
    <scope>NUCLEOTIDE SEQUENCE [LARGE SCALE GENOMIC DNA]</scope>
    <source>
        <strain evidence="1">DV1</strain>
        <tissue evidence="1">Whole organism</tissue>
    </source>
</reference>
<name>A0A267GF18_9PLAT</name>
<organism evidence="1 2">
    <name type="scientific">Macrostomum lignano</name>
    <dbReference type="NCBI Taxonomy" id="282301"/>
    <lineage>
        <taxon>Eukaryota</taxon>
        <taxon>Metazoa</taxon>
        <taxon>Spiralia</taxon>
        <taxon>Lophotrochozoa</taxon>
        <taxon>Platyhelminthes</taxon>
        <taxon>Rhabditophora</taxon>
        <taxon>Macrostomorpha</taxon>
        <taxon>Macrostomida</taxon>
        <taxon>Macrostomidae</taxon>
        <taxon>Macrostomum</taxon>
    </lineage>
</organism>
<dbReference type="Proteomes" id="UP000215902">
    <property type="component" value="Unassembled WGS sequence"/>
</dbReference>
<keyword evidence="2" id="KW-1185">Reference proteome</keyword>
<accession>A0A267GF18</accession>
<gene>
    <name evidence="1" type="ORF">BOX15_Mlig019988g1</name>
</gene>
<proteinExistence type="predicted"/>